<dbReference type="SUPFAM" id="SSF50156">
    <property type="entry name" value="PDZ domain-like"/>
    <property type="match status" value="1"/>
</dbReference>
<dbReference type="Gene3D" id="2.30.42.10">
    <property type="match status" value="1"/>
</dbReference>
<feature type="region of interest" description="Disordered" evidence="1">
    <location>
        <begin position="22"/>
        <end position="42"/>
    </location>
</feature>
<evidence type="ECO:0000313" key="4">
    <source>
        <dbReference type="EMBL" id="VFT89442.1"/>
    </source>
</evidence>
<feature type="compositionally biased region" description="Low complexity" evidence="1">
    <location>
        <begin position="31"/>
        <end position="42"/>
    </location>
</feature>
<gene>
    <name evidence="4" type="primary">Aste57867_12591</name>
    <name evidence="3" type="ORF">As57867_012545</name>
    <name evidence="4" type="ORF">ASTE57867_12591</name>
</gene>
<dbReference type="InterPro" id="IPR036034">
    <property type="entry name" value="PDZ_sf"/>
</dbReference>
<dbReference type="PROSITE" id="PS50106">
    <property type="entry name" value="PDZ"/>
    <property type="match status" value="1"/>
</dbReference>
<evidence type="ECO:0000313" key="3">
    <source>
        <dbReference type="EMBL" id="KAF0696673.1"/>
    </source>
</evidence>
<feature type="domain" description="PDZ" evidence="2">
    <location>
        <begin position="54"/>
        <end position="124"/>
    </location>
</feature>
<sequence length="137" mass="14667">MLSSITAPNKLRTKNDAYLATTSDVHARHATSTQPPTRRTTTTTHTYTVQWAAGTLGLVMKNTRNAVHIAEVGAAAHATSSDFQVDDKLVSINAFQVREMGFAQSIQLLQSVTKPVSLTFKRRVATVAATATAAPSV</sequence>
<protein>
    <submittedName>
        <fullName evidence="4">Aste57867_12591 protein</fullName>
    </submittedName>
</protein>
<proteinExistence type="predicted"/>
<name>A0A485KW00_9STRA</name>
<dbReference type="InterPro" id="IPR001478">
    <property type="entry name" value="PDZ"/>
</dbReference>
<evidence type="ECO:0000256" key="1">
    <source>
        <dbReference type="SAM" id="MobiDB-lite"/>
    </source>
</evidence>
<keyword evidence="5" id="KW-1185">Reference proteome</keyword>
<dbReference type="EMBL" id="VJMH01005379">
    <property type="protein sequence ID" value="KAF0696673.1"/>
    <property type="molecule type" value="Genomic_DNA"/>
</dbReference>
<reference evidence="3" key="2">
    <citation type="submission" date="2019-06" db="EMBL/GenBank/DDBJ databases">
        <title>Genomics analysis of Aphanomyces spp. identifies a new class of oomycete effector associated with host adaptation.</title>
        <authorList>
            <person name="Gaulin E."/>
        </authorList>
    </citation>
    <scope>NUCLEOTIDE SEQUENCE</scope>
    <source>
        <strain evidence="3">CBS 578.67</strain>
    </source>
</reference>
<accession>A0A485KW00</accession>
<evidence type="ECO:0000259" key="2">
    <source>
        <dbReference type="PROSITE" id="PS50106"/>
    </source>
</evidence>
<dbReference type="EMBL" id="CAADRA010005400">
    <property type="protein sequence ID" value="VFT89442.1"/>
    <property type="molecule type" value="Genomic_DNA"/>
</dbReference>
<organism evidence="4 5">
    <name type="scientific">Aphanomyces stellatus</name>
    <dbReference type="NCBI Taxonomy" id="120398"/>
    <lineage>
        <taxon>Eukaryota</taxon>
        <taxon>Sar</taxon>
        <taxon>Stramenopiles</taxon>
        <taxon>Oomycota</taxon>
        <taxon>Saprolegniomycetes</taxon>
        <taxon>Saprolegniales</taxon>
        <taxon>Verrucalvaceae</taxon>
        <taxon>Aphanomyces</taxon>
    </lineage>
</organism>
<evidence type="ECO:0000313" key="5">
    <source>
        <dbReference type="Proteomes" id="UP000332933"/>
    </source>
</evidence>
<reference evidence="4 5" key="1">
    <citation type="submission" date="2019-03" db="EMBL/GenBank/DDBJ databases">
        <authorList>
            <person name="Gaulin E."/>
            <person name="Dumas B."/>
        </authorList>
    </citation>
    <scope>NUCLEOTIDE SEQUENCE [LARGE SCALE GENOMIC DNA]</scope>
    <source>
        <strain evidence="4">CBS 568.67</strain>
    </source>
</reference>
<dbReference type="OrthoDB" id="165498at2759"/>
<dbReference type="Proteomes" id="UP000332933">
    <property type="component" value="Unassembled WGS sequence"/>
</dbReference>
<dbReference type="AlphaFoldDB" id="A0A485KW00"/>